<evidence type="ECO:0000313" key="4">
    <source>
        <dbReference type="Proteomes" id="UP000257109"/>
    </source>
</evidence>
<evidence type="ECO:0000259" key="2">
    <source>
        <dbReference type="Pfam" id="PF25597"/>
    </source>
</evidence>
<dbReference type="OrthoDB" id="2663223at2759"/>
<dbReference type="AlphaFoldDB" id="A0A371HYI7"/>
<dbReference type="InterPro" id="IPR012337">
    <property type="entry name" value="RNaseH-like_sf"/>
</dbReference>
<gene>
    <name evidence="3" type="ORF">CR513_07971</name>
</gene>
<dbReference type="PANTHER" id="PTHR42648">
    <property type="entry name" value="TRANSPOSASE, PUTATIVE-RELATED"/>
    <property type="match status" value="1"/>
</dbReference>
<keyword evidence="4" id="KW-1185">Reference proteome</keyword>
<feature type="domain" description="GAG-pre-integrase" evidence="1">
    <location>
        <begin position="66"/>
        <end position="134"/>
    </location>
</feature>
<dbReference type="EMBL" id="QJKJ01001385">
    <property type="protein sequence ID" value="RDY07855.1"/>
    <property type="molecule type" value="Genomic_DNA"/>
</dbReference>
<dbReference type="SUPFAM" id="SSF53098">
    <property type="entry name" value="Ribonuclease H-like"/>
    <property type="match status" value="1"/>
</dbReference>
<evidence type="ECO:0000313" key="3">
    <source>
        <dbReference type="EMBL" id="RDY07855.1"/>
    </source>
</evidence>
<reference evidence="3" key="1">
    <citation type="submission" date="2018-05" db="EMBL/GenBank/DDBJ databases">
        <title>Draft genome of Mucuna pruriens seed.</title>
        <authorList>
            <person name="Nnadi N.E."/>
            <person name="Vos R."/>
            <person name="Hasami M.H."/>
            <person name="Devisetty U.K."/>
            <person name="Aguiy J.C."/>
        </authorList>
    </citation>
    <scope>NUCLEOTIDE SEQUENCE [LARGE SCALE GENOMIC DNA]</scope>
    <source>
        <strain evidence="3">JCA_2017</strain>
    </source>
</reference>
<comment type="caution">
    <text evidence="3">The sequence shown here is derived from an EMBL/GenBank/DDBJ whole genome shotgun (WGS) entry which is preliminary data.</text>
</comment>
<dbReference type="InterPro" id="IPR039537">
    <property type="entry name" value="Retrotran_Ty1/copia-like"/>
</dbReference>
<protein>
    <submittedName>
        <fullName evidence="3">Uncharacterized protein</fullName>
    </submittedName>
</protein>
<dbReference type="InterPro" id="IPR036397">
    <property type="entry name" value="RNaseH_sf"/>
</dbReference>
<dbReference type="InterPro" id="IPR025724">
    <property type="entry name" value="GAG-pre-integrase_dom"/>
</dbReference>
<evidence type="ECO:0000259" key="1">
    <source>
        <dbReference type="Pfam" id="PF13976"/>
    </source>
</evidence>
<dbReference type="Gene3D" id="3.30.420.10">
    <property type="entry name" value="Ribonuclease H-like superfamily/Ribonuclease H"/>
    <property type="match status" value="1"/>
</dbReference>
<sequence length="407" mass="46613">MVRVPSIFLVQFHKASESLIMGQHVPKLTDNLISIHRLIQDWNCVVTFLVELTTGRTIGVAKEHGGLYYLQHTKIELSSSQRATSETLVASQKWFYHKLLRHLPFGLLKTMFPHLFTKESLKSFKCDICQFLKHHRATFSPTNNKSLEPFDLVRFDVWGSVSNSILGAKLRSNNDTEFVNLKFFKFLKDNGMVHELMICVNTPQQNGVIERKNHHDRKSTNKLPTRVLNGISQIKHILFFFPSSPLMLSLPSPVFGCVAFVHSHNPPRGKLDPTAVKCVFIGYLLNKKGFKCYHPLSRQFFVSMDGESYLEVKLVIDILDNSIEEQVQLSEPEVSIIDNFINDVTDDMLIALRKGKRSCAKYPISQFVRTDHLYVQHQSFIVAIDAIKILTSVQEVLKDENRVQAMK</sequence>
<proteinExistence type="predicted"/>
<name>A0A371HYI7_MUCPR</name>
<feature type="domain" description="Retroviral polymerase SH3-like" evidence="2">
    <location>
        <begin position="257"/>
        <end position="305"/>
    </location>
</feature>
<organism evidence="3 4">
    <name type="scientific">Mucuna pruriens</name>
    <name type="common">Velvet bean</name>
    <name type="synonym">Dolichos pruriens</name>
    <dbReference type="NCBI Taxonomy" id="157652"/>
    <lineage>
        <taxon>Eukaryota</taxon>
        <taxon>Viridiplantae</taxon>
        <taxon>Streptophyta</taxon>
        <taxon>Embryophyta</taxon>
        <taxon>Tracheophyta</taxon>
        <taxon>Spermatophyta</taxon>
        <taxon>Magnoliopsida</taxon>
        <taxon>eudicotyledons</taxon>
        <taxon>Gunneridae</taxon>
        <taxon>Pentapetalae</taxon>
        <taxon>rosids</taxon>
        <taxon>fabids</taxon>
        <taxon>Fabales</taxon>
        <taxon>Fabaceae</taxon>
        <taxon>Papilionoideae</taxon>
        <taxon>50 kb inversion clade</taxon>
        <taxon>NPAAA clade</taxon>
        <taxon>indigoferoid/millettioid clade</taxon>
        <taxon>Phaseoleae</taxon>
        <taxon>Mucuna</taxon>
    </lineage>
</organism>
<dbReference type="GO" id="GO:0003676">
    <property type="term" value="F:nucleic acid binding"/>
    <property type="evidence" value="ECO:0007669"/>
    <property type="project" value="InterPro"/>
</dbReference>
<accession>A0A371HYI7</accession>
<feature type="non-terminal residue" evidence="3">
    <location>
        <position position="1"/>
    </location>
</feature>
<dbReference type="Pfam" id="PF25597">
    <property type="entry name" value="SH3_retrovirus"/>
    <property type="match status" value="1"/>
</dbReference>
<dbReference type="PANTHER" id="PTHR42648:SF28">
    <property type="entry name" value="TRANSPOSON-ENCODED PROTEIN WITH RIBONUCLEASE H-LIKE AND RETROVIRUS ZINC FINGER-LIKE DOMAINS"/>
    <property type="match status" value="1"/>
</dbReference>
<dbReference type="Proteomes" id="UP000257109">
    <property type="component" value="Unassembled WGS sequence"/>
</dbReference>
<dbReference type="InterPro" id="IPR057670">
    <property type="entry name" value="SH3_retrovirus"/>
</dbReference>
<dbReference type="Pfam" id="PF13976">
    <property type="entry name" value="gag_pre-integrs"/>
    <property type="match status" value="1"/>
</dbReference>